<protein>
    <submittedName>
        <fullName evidence="3">Nucleotidyltransferase family protein</fullName>
    </submittedName>
</protein>
<dbReference type="InterPro" id="IPR005835">
    <property type="entry name" value="NTP_transferase_dom"/>
</dbReference>
<dbReference type="Pfam" id="PF00571">
    <property type="entry name" value="CBS"/>
    <property type="match status" value="2"/>
</dbReference>
<reference evidence="4" key="1">
    <citation type="journal article" date="2019" name="Int. J. Syst. Evol. Microbiol.">
        <title>The Global Catalogue of Microorganisms (GCM) 10K type strain sequencing project: providing services to taxonomists for standard genome sequencing and annotation.</title>
        <authorList>
            <consortium name="The Broad Institute Genomics Platform"/>
            <consortium name="The Broad Institute Genome Sequencing Center for Infectious Disease"/>
            <person name="Wu L."/>
            <person name="Ma J."/>
        </authorList>
    </citation>
    <scope>NUCLEOTIDE SEQUENCE [LARGE SCALE GENOMIC DNA]</scope>
    <source>
        <strain evidence="4">JCM 15089</strain>
    </source>
</reference>
<dbReference type="Pfam" id="PF00483">
    <property type="entry name" value="NTP_transferase"/>
    <property type="match status" value="1"/>
</dbReference>
<dbReference type="CDD" id="cd04607">
    <property type="entry name" value="CBS_pair_NTP_transferase_assoc"/>
    <property type="match status" value="1"/>
</dbReference>
<feature type="domain" description="CBS" evidence="2">
    <location>
        <begin position="74"/>
        <end position="130"/>
    </location>
</feature>
<dbReference type="InterPro" id="IPR046342">
    <property type="entry name" value="CBS_dom_sf"/>
</dbReference>
<comment type="caution">
    <text evidence="3">The sequence shown here is derived from an EMBL/GenBank/DDBJ whole genome shotgun (WGS) entry which is preliminary data.</text>
</comment>
<dbReference type="RefSeq" id="WP_166930140.1">
    <property type="nucleotide sequence ID" value="NZ_BAAADD010000004.1"/>
</dbReference>
<dbReference type="EMBL" id="BAAADD010000004">
    <property type="protein sequence ID" value="GAA0569580.1"/>
    <property type="molecule type" value="Genomic_DNA"/>
</dbReference>
<keyword evidence="4" id="KW-1185">Reference proteome</keyword>
<gene>
    <name evidence="3" type="ORF">GCM10008942_17870</name>
</gene>
<dbReference type="SUPFAM" id="SSF53448">
    <property type="entry name" value="Nucleotide-diphospho-sugar transferases"/>
    <property type="match status" value="1"/>
</dbReference>
<dbReference type="InterPro" id="IPR000644">
    <property type="entry name" value="CBS_dom"/>
</dbReference>
<dbReference type="PROSITE" id="PS51371">
    <property type="entry name" value="CBS"/>
    <property type="match status" value="1"/>
</dbReference>
<evidence type="ECO:0000259" key="2">
    <source>
        <dbReference type="PROSITE" id="PS51371"/>
    </source>
</evidence>
<evidence type="ECO:0000313" key="3">
    <source>
        <dbReference type="EMBL" id="GAA0569580.1"/>
    </source>
</evidence>
<dbReference type="CDD" id="cd06426">
    <property type="entry name" value="NTP_transferase_like_2"/>
    <property type="match status" value="1"/>
</dbReference>
<evidence type="ECO:0000256" key="1">
    <source>
        <dbReference type="PROSITE-ProRule" id="PRU00703"/>
    </source>
</evidence>
<evidence type="ECO:0000313" key="4">
    <source>
        <dbReference type="Proteomes" id="UP001499951"/>
    </source>
</evidence>
<dbReference type="InterPro" id="IPR050486">
    <property type="entry name" value="Mannose-1P_guanyltransferase"/>
</dbReference>
<dbReference type="Gene3D" id="3.10.580.10">
    <property type="entry name" value="CBS-domain"/>
    <property type="match status" value="1"/>
</dbReference>
<proteinExistence type="predicted"/>
<dbReference type="Gene3D" id="3.90.550.10">
    <property type="entry name" value="Spore Coat Polysaccharide Biosynthesis Protein SpsA, Chain A"/>
    <property type="match status" value="1"/>
</dbReference>
<organism evidence="3 4">
    <name type="scientific">Rhizomicrobium electricum</name>
    <dbReference type="NCBI Taxonomy" id="480070"/>
    <lineage>
        <taxon>Bacteria</taxon>
        <taxon>Pseudomonadati</taxon>
        <taxon>Pseudomonadota</taxon>
        <taxon>Alphaproteobacteria</taxon>
        <taxon>Micropepsales</taxon>
        <taxon>Micropepsaceae</taxon>
        <taxon>Rhizomicrobium</taxon>
    </lineage>
</organism>
<dbReference type="InterPro" id="IPR029044">
    <property type="entry name" value="Nucleotide-diphossugar_trans"/>
</dbReference>
<dbReference type="Proteomes" id="UP001499951">
    <property type="component" value="Unassembled WGS sequence"/>
</dbReference>
<sequence>MKIDGSLPAEQWRGCLLPETASVQEAIACLDRSGLQIVMIVDAGGVLVGTLTDGDIRRGLIRGVLLSNPVHEVMHRDPLVAPPQWGHDMVLQLMVANKIRQLPVVDAARRVVGLHVWDEFLVPETRSNPIVVMAGGKGTRLRPFTENCPKPMLPVAGKPMLERVIERAKLEGFEHFVIAIHYLGHMIEEYFGDGSRWNVKIEYLRENSPLGTAGALGLFESRPSVPFIVTNGDLVTDFRYSELLEFHLYHQAVATMAVRIYETQNPFGVVRTEGVDIVGFEEKPVSRCHINAGMYVIDPQALDLIGRNEPCDMPELFMRLRERSEKTIAFPMHEAWLDVGRPNDLEKARNGAPPAE</sequence>
<dbReference type="PANTHER" id="PTHR22572">
    <property type="entry name" value="SUGAR-1-PHOSPHATE GUANYL TRANSFERASE"/>
    <property type="match status" value="1"/>
</dbReference>
<keyword evidence="1" id="KW-0129">CBS domain</keyword>
<accession>A0ABP3PKQ9</accession>
<name>A0ABP3PKQ9_9PROT</name>
<dbReference type="SUPFAM" id="SSF54631">
    <property type="entry name" value="CBS-domain pair"/>
    <property type="match status" value="1"/>
</dbReference>